<accession>A6WB68</accession>
<evidence type="ECO:0000256" key="1">
    <source>
        <dbReference type="SAM" id="MobiDB-lite"/>
    </source>
</evidence>
<dbReference type="KEGG" id="kra:Krad_2583"/>
<dbReference type="EMBL" id="CP000750">
    <property type="protein sequence ID" value="ABS04057.1"/>
    <property type="molecule type" value="Genomic_DNA"/>
</dbReference>
<protein>
    <submittedName>
        <fullName evidence="2">Uncharacterized protein</fullName>
    </submittedName>
</protein>
<gene>
    <name evidence="2" type="ordered locus">Krad_2583</name>
</gene>
<organism evidence="2 3">
    <name type="scientific">Kineococcus radiotolerans (strain ATCC BAA-149 / DSM 14245 / SRS30216)</name>
    <dbReference type="NCBI Taxonomy" id="266940"/>
    <lineage>
        <taxon>Bacteria</taxon>
        <taxon>Bacillati</taxon>
        <taxon>Actinomycetota</taxon>
        <taxon>Actinomycetes</taxon>
        <taxon>Kineosporiales</taxon>
        <taxon>Kineosporiaceae</taxon>
        <taxon>Kineococcus</taxon>
    </lineage>
</organism>
<evidence type="ECO:0000313" key="3">
    <source>
        <dbReference type="Proteomes" id="UP000001116"/>
    </source>
</evidence>
<feature type="region of interest" description="Disordered" evidence="1">
    <location>
        <begin position="84"/>
        <end position="163"/>
    </location>
</feature>
<feature type="compositionally biased region" description="Polar residues" evidence="1">
    <location>
        <begin position="133"/>
        <end position="163"/>
    </location>
</feature>
<dbReference type="AlphaFoldDB" id="A6WB68"/>
<sequence>MRRRAGDGCCNPITTSRTRVDDWPALQQRIEETSKHRLLTLQGKVRTAGGAGYLADHTADDLVGRSLIVEHFGPAPHRAVHAVRSTSTKAHAAGREAPHQPRATTEVAGAAQLDPPGARGPGRAGTARELRRSTSARGRGQRSSPTASPGPPQRTTSGATMAR</sequence>
<name>A6WB68_KINRD</name>
<reference evidence="3" key="1">
    <citation type="journal article" date="2008" name="PLoS ONE">
        <title>Survival in nuclear waste, extreme resistance, and potential applications gleaned from the genome sequence of Kineococcus radiotolerans SRS30216.</title>
        <authorList>
            <person name="Bagwell C.E."/>
            <person name="Bhat S."/>
            <person name="Hawkins G.M."/>
            <person name="Smith B.W."/>
            <person name="Biswas T."/>
            <person name="Hoover T.R."/>
            <person name="Saunders E."/>
            <person name="Han C.S."/>
            <person name="Tsodikov O.V."/>
            <person name="Shimkets L.J."/>
        </authorList>
    </citation>
    <scope>NUCLEOTIDE SEQUENCE [LARGE SCALE GENOMIC DNA]</scope>
    <source>
        <strain evidence="3">ATCC BAA-149 / DSM 14245 / SRS30216</strain>
    </source>
</reference>
<evidence type="ECO:0000313" key="2">
    <source>
        <dbReference type="EMBL" id="ABS04057.1"/>
    </source>
</evidence>
<dbReference type="HOGENOM" id="CLU_1624910_0_0_11"/>
<keyword evidence="3" id="KW-1185">Reference proteome</keyword>
<proteinExistence type="predicted"/>
<dbReference type="Proteomes" id="UP000001116">
    <property type="component" value="Chromosome"/>
</dbReference>
<dbReference type="STRING" id="266940.Krad_2583"/>